<accession>A0ACB9DX58</accession>
<proteinExistence type="predicted"/>
<gene>
    <name evidence="1" type="ORF">L2E82_22267</name>
</gene>
<keyword evidence="2" id="KW-1185">Reference proteome</keyword>
<dbReference type="EMBL" id="CM042012">
    <property type="protein sequence ID" value="KAI3751219.1"/>
    <property type="molecule type" value="Genomic_DNA"/>
</dbReference>
<reference evidence="1 2" key="2">
    <citation type="journal article" date="2022" name="Mol. Ecol. Resour.">
        <title>The genomes of chicory, endive, great burdock and yacon provide insights into Asteraceae paleo-polyploidization history and plant inulin production.</title>
        <authorList>
            <person name="Fan W."/>
            <person name="Wang S."/>
            <person name="Wang H."/>
            <person name="Wang A."/>
            <person name="Jiang F."/>
            <person name="Liu H."/>
            <person name="Zhao H."/>
            <person name="Xu D."/>
            <person name="Zhang Y."/>
        </authorList>
    </citation>
    <scope>NUCLEOTIDE SEQUENCE [LARGE SCALE GENOMIC DNA]</scope>
    <source>
        <strain evidence="2">cv. Punajuju</strain>
        <tissue evidence="1">Leaves</tissue>
    </source>
</reference>
<dbReference type="Proteomes" id="UP001055811">
    <property type="component" value="Linkage Group LG04"/>
</dbReference>
<evidence type="ECO:0000313" key="1">
    <source>
        <dbReference type="EMBL" id="KAI3751219.1"/>
    </source>
</evidence>
<name>A0ACB9DX58_CICIN</name>
<protein>
    <submittedName>
        <fullName evidence="1">Uncharacterized protein</fullName>
    </submittedName>
</protein>
<organism evidence="1 2">
    <name type="scientific">Cichorium intybus</name>
    <name type="common">Chicory</name>
    <dbReference type="NCBI Taxonomy" id="13427"/>
    <lineage>
        <taxon>Eukaryota</taxon>
        <taxon>Viridiplantae</taxon>
        <taxon>Streptophyta</taxon>
        <taxon>Embryophyta</taxon>
        <taxon>Tracheophyta</taxon>
        <taxon>Spermatophyta</taxon>
        <taxon>Magnoliopsida</taxon>
        <taxon>eudicotyledons</taxon>
        <taxon>Gunneridae</taxon>
        <taxon>Pentapetalae</taxon>
        <taxon>asterids</taxon>
        <taxon>campanulids</taxon>
        <taxon>Asterales</taxon>
        <taxon>Asteraceae</taxon>
        <taxon>Cichorioideae</taxon>
        <taxon>Cichorieae</taxon>
        <taxon>Cichoriinae</taxon>
        <taxon>Cichorium</taxon>
    </lineage>
</organism>
<sequence length="185" mass="19781">MDLRPIGGKSLPDLTSLRKSIHFDGHKVLQATNNKEVGTTTVPYPLLNITTSFVAEEQAVLVNGDEDSTNESGHKKKFLPSVSTSLTLASAFGIMETIALFFGSGLLLNTMGSIMFLDQCPSPRQVPVGSTGSFASDIPLGVGTFTKVFIYTLAIDGADVLTEDLDLVAKMNFAVKDERYSEAGT</sequence>
<comment type="caution">
    <text evidence="1">The sequence shown here is derived from an EMBL/GenBank/DDBJ whole genome shotgun (WGS) entry which is preliminary data.</text>
</comment>
<reference evidence="2" key="1">
    <citation type="journal article" date="2022" name="Mol. Ecol. Resour.">
        <title>The genomes of chicory, endive, great burdock and yacon provide insights into Asteraceae palaeo-polyploidization history and plant inulin production.</title>
        <authorList>
            <person name="Fan W."/>
            <person name="Wang S."/>
            <person name="Wang H."/>
            <person name="Wang A."/>
            <person name="Jiang F."/>
            <person name="Liu H."/>
            <person name="Zhao H."/>
            <person name="Xu D."/>
            <person name="Zhang Y."/>
        </authorList>
    </citation>
    <scope>NUCLEOTIDE SEQUENCE [LARGE SCALE GENOMIC DNA]</scope>
    <source>
        <strain evidence="2">cv. Punajuju</strain>
    </source>
</reference>
<evidence type="ECO:0000313" key="2">
    <source>
        <dbReference type="Proteomes" id="UP001055811"/>
    </source>
</evidence>